<name>A0ABQ7T2E2_PHRPL</name>
<accession>A0ABQ7T2E2</accession>
<keyword evidence="3" id="KW-1185">Reference proteome</keyword>
<organism evidence="2 3">
    <name type="scientific">Phrynosoma platyrhinos</name>
    <name type="common">Desert horned lizard</name>
    <dbReference type="NCBI Taxonomy" id="52577"/>
    <lineage>
        <taxon>Eukaryota</taxon>
        <taxon>Metazoa</taxon>
        <taxon>Chordata</taxon>
        <taxon>Craniata</taxon>
        <taxon>Vertebrata</taxon>
        <taxon>Euteleostomi</taxon>
        <taxon>Lepidosauria</taxon>
        <taxon>Squamata</taxon>
        <taxon>Bifurcata</taxon>
        <taxon>Unidentata</taxon>
        <taxon>Episquamata</taxon>
        <taxon>Toxicofera</taxon>
        <taxon>Iguania</taxon>
        <taxon>Phrynosomatidae</taxon>
        <taxon>Phrynosomatinae</taxon>
        <taxon>Phrynosoma</taxon>
    </lineage>
</organism>
<feature type="region of interest" description="Disordered" evidence="1">
    <location>
        <begin position="1"/>
        <end position="25"/>
    </location>
</feature>
<protein>
    <submittedName>
        <fullName evidence="2">Uncharacterized protein</fullName>
    </submittedName>
</protein>
<evidence type="ECO:0000256" key="1">
    <source>
        <dbReference type="SAM" id="MobiDB-lite"/>
    </source>
</evidence>
<evidence type="ECO:0000313" key="3">
    <source>
        <dbReference type="Proteomes" id="UP000826234"/>
    </source>
</evidence>
<reference evidence="2 3" key="1">
    <citation type="journal article" date="2022" name="Gigascience">
        <title>A chromosome-level genome assembly and annotation of the desert horned lizard, Phrynosoma platyrhinos, provides insight into chromosomal rearrangements among reptiles.</title>
        <authorList>
            <person name="Koochekian N."/>
            <person name="Ascanio A."/>
            <person name="Farleigh K."/>
            <person name="Card D.C."/>
            <person name="Schield D.R."/>
            <person name="Castoe T.A."/>
            <person name="Jezkova T."/>
        </authorList>
    </citation>
    <scope>NUCLEOTIDE SEQUENCE [LARGE SCALE GENOMIC DNA]</scope>
    <source>
        <strain evidence="2">NK-2021</strain>
    </source>
</reference>
<sequence length="132" mass="15531">METEELKDVETHHEKSGNGLRKDSPSQAISCLDLICDDESEGSDHMTEKDLEARYIPIRRNSKYYRSFRRRNRGKVRSCKEVQTEHVEGSLKNGNTRNELLNKDELLRIFHKGLSLHVKPDMTATEEQWFRR</sequence>
<dbReference type="EMBL" id="JAIPUX010001880">
    <property type="protein sequence ID" value="KAH0623890.1"/>
    <property type="molecule type" value="Genomic_DNA"/>
</dbReference>
<dbReference type="Proteomes" id="UP000826234">
    <property type="component" value="Unassembled WGS sequence"/>
</dbReference>
<feature type="compositionally biased region" description="Basic and acidic residues" evidence="1">
    <location>
        <begin position="1"/>
        <end position="24"/>
    </location>
</feature>
<comment type="caution">
    <text evidence="2">The sequence shown here is derived from an EMBL/GenBank/DDBJ whole genome shotgun (WGS) entry which is preliminary data.</text>
</comment>
<proteinExistence type="predicted"/>
<evidence type="ECO:0000313" key="2">
    <source>
        <dbReference type="EMBL" id="KAH0623890.1"/>
    </source>
</evidence>
<gene>
    <name evidence="2" type="ORF">JD844_007076</name>
</gene>